<proteinExistence type="predicted"/>
<comment type="caution">
    <text evidence="4">The sequence shown here is derived from an EMBL/GenBank/DDBJ whole genome shotgun (WGS) entry which is preliminary data.</text>
</comment>
<keyword evidence="2" id="KW-0576">Peroxisome</keyword>
<organism evidence="4 5">
    <name type="scientific">Marinobacter halodurans</name>
    <dbReference type="NCBI Taxonomy" id="2528979"/>
    <lineage>
        <taxon>Bacteria</taxon>
        <taxon>Pseudomonadati</taxon>
        <taxon>Pseudomonadota</taxon>
        <taxon>Gammaproteobacteria</taxon>
        <taxon>Pseudomonadales</taxon>
        <taxon>Marinobacteraceae</taxon>
        <taxon>Marinobacter</taxon>
    </lineage>
</organism>
<dbReference type="PANTHER" id="PTHR43684">
    <property type="match status" value="1"/>
</dbReference>
<dbReference type="InterPro" id="IPR001753">
    <property type="entry name" value="Enoyl-CoA_hydra/iso"/>
</dbReference>
<sequence length="246" mass="26542">MIEVTREPGITRLTLRRPEKKNALTRAMYDSLSNAVEAAAADESIHAIVITGCDGLFTAGNDLDDFRARATDPDPKPSAGLAFIERLMRCDTPVIAAVEGIAIGIGTTLLFHCDMVIAAASARFRTPFVDLGLSPEAASTVMGPLRMGYRRATDLLVFGETLDGKAAVEAGLATGCVPDGEAEAVALTEARKLVDKPRDALRASKRLMHAPWEDQAFAALERERDVFAGRLRSDECRAVLDRMGKR</sequence>
<evidence type="ECO:0000256" key="3">
    <source>
        <dbReference type="ARBA" id="ARBA00023235"/>
    </source>
</evidence>
<evidence type="ECO:0000256" key="1">
    <source>
        <dbReference type="ARBA" id="ARBA00004275"/>
    </source>
</evidence>
<keyword evidence="5" id="KW-1185">Reference proteome</keyword>
<dbReference type="PANTHER" id="PTHR43684:SF1">
    <property type="entry name" value="ENOYL-COA DELTA ISOMERASE 2"/>
    <property type="match status" value="1"/>
</dbReference>
<dbReference type="Proteomes" id="UP000313645">
    <property type="component" value="Unassembled WGS sequence"/>
</dbReference>
<dbReference type="Pfam" id="PF00378">
    <property type="entry name" value="ECH_1"/>
    <property type="match status" value="1"/>
</dbReference>
<evidence type="ECO:0000313" key="5">
    <source>
        <dbReference type="Proteomes" id="UP000313645"/>
    </source>
</evidence>
<name>A0ABY1ZL24_9GAMM</name>
<dbReference type="InterPro" id="IPR029045">
    <property type="entry name" value="ClpP/crotonase-like_dom_sf"/>
</dbReference>
<comment type="subcellular location">
    <subcellularLocation>
        <location evidence="1">Peroxisome</location>
    </subcellularLocation>
</comment>
<dbReference type="InterPro" id="IPR051053">
    <property type="entry name" value="ECH/Chromodomain_protein"/>
</dbReference>
<dbReference type="RefSeq" id="WP_131483031.1">
    <property type="nucleotide sequence ID" value="NZ_SJDL01000029.1"/>
</dbReference>
<dbReference type="CDD" id="cd06558">
    <property type="entry name" value="crotonase-like"/>
    <property type="match status" value="1"/>
</dbReference>
<keyword evidence="3" id="KW-0413">Isomerase</keyword>
<gene>
    <name evidence="4" type="ORF">EZI54_16755</name>
</gene>
<accession>A0ABY1ZL24</accession>
<reference evidence="4 5" key="1">
    <citation type="submission" date="2019-02" db="EMBL/GenBank/DDBJ databases">
        <title>Marinobacter halodurans sp. nov., a marine bacterium isolated from sea tidal flat.</title>
        <authorList>
            <person name="Yoo Y."/>
            <person name="Lee D.W."/>
            <person name="Kim B.S."/>
            <person name="Kim J.-J."/>
        </authorList>
    </citation>
    <scope>NUCLEOTIDE SEQUENCE [LARGE SCALE GENOMIC DNA]</scope>
    <source>
        <strain evidence="4 5">YJ-S3-2</strain>
    </source>
</reference>
<protein>
    <submittedName>
        <fullName evidence="4">Crotonase</fullName>
    </submittedName>
</protein>
<evidence type="ECO:0000313" key="4">
    <source>
        <dbReference type="EMBL" id="TBW51886.1"/>
    </source>
</evidence>
<evidence type="ECO:0000256" key="2">
    <source>
        <dbReference type="ARBA" id="ARBA00023140"/>
    </source>
</evidence>
<dbReference type="Gene3D" id="3.90.226.10">
    <property type="entry name" value="2-enoyl-CoA Hydratase, Chain A, domain 1"/>
    <property type="match status" value="1"/>
</dbReference>
<dbReference type="SUPFAM" id="SSF52096">
    <property type="entry name" value="ClpP/crotonase"/>
    <property type="match status" value="1"/>
</dbReference>
<dbReference type="EMBL" id="SJDL01000029">
    <property type="protein sequence ID" value="TBW51886.1"/>
    <property type="molecule type" value="Genomic_DNA"/>
</dbReference>